<dbReference type="EMBL" id="PPEL01000024">
    <property type="protein sequence ID" value="PNV65582.1"/>
    <property type="molecule type" value="Genomic_DNA"/>
</dbReference>
<feature type="transmembrane region" description="Helical" evidence="1">
    <location>
        <begin position="20"/>
        <end position="38"/>
    </location>
</feature>
<dbReference type="Proteomes" id="UP000236488">
    <property type="component" value="Unassembled WGS sequence"/>
</dbReference>
<feature type="transmembrane region" description="Helical" evidence="1">
    <location>
        <begin position="209"/>
        <end position="228"/>
    </location>
</feature>
<feature type="transmembrane region" description="Helical" evidence="1">
    <location>
        <begin position="302"/>
        <end position="328"/>
    </location>
</feature>
<comment type="caution">
    <text evidence="2">The sequence shown here is derived from an EMBL/GenBank/DDBJ whole genome shotgun (WGS) entry which is preliminary data.</text>
</comment>
<feature type="transmembrane region" description="Helical" evidence="1">
    <location>
        <begin position="249"/>
        <end position="282"/>
    </location>
</feature>
<gene>
    <name evidence="2" type="ORF">C2L80_05835</name>
</gene>
<name>A0A2K2U5S1_9ACTN</name>
<dbReference type="GO" id="GO:0140359">
    <property type="term" value="F:ABC-type transporter activity"/>
    <property type="evidence" value="ECO:0007669"/>
    <property type="project" value="InterPro"/>
</dbReference>
<keyword evidence="1" id="KW-1133">Transmembrane helix</keyword>
<organism evidence="2 3">
    <name type="scientific">Rubneribacter badeniensis</name>
    <dbReference type="NCBI Taxonomy" id="2070688"/>
    <lineage>
        <taxon>Bacteria</taxon>
        <taxon>Bacillati</taxon>
        <taxon>Actinomycetota</taxon>
        <taxon>Coriobacteriia</taxon>
        <taxon>Eggerthellales</taxon>
        <taxon>Eggerthellaceae</taxon>
        <taxon>Rubneribacter</taxon>
    </lineage>
</organism>
<sequence length="421" mass="45030">MFDLMKFEFKKLLARRTSQVVSAGILMLLCGIMALNVVQTKTESSLGEVLGGTAAIAERKAQDDAHEGVLTVERVRDEIAAYRQLSFSKVDPAEVEGLSDSAAYELMVEAYDTEEIETIYDPYYAYLLSPWKAPGQEPCQTAAQVDDATAEGFYEAVADELQRALDDGMGGAWEYSDAERAYWTAKEDAVSEPLSYGYAGGWIDVLDCAGFLVFPLVAICVVLTPVFSGEYQDRTDAVLLSSRYGRSKLVAAKVVASLLFATVYYALAVLVIVGVALAFFGAEGAGLPVQVMSLDMPYGLTMAEATFLTLGLGFLMALGFAGLTLLLSSKLRSQVAVFAACAALVFLTGLIPAGGNGALLHALCLFPVNALNVQTLFAMLVSYQVGPFVVDLIGALACLYALVLVACVPIAALAFRRHQVV</sequence>
<proteinExistence type="predicted"/>
<evidence type="ECO:0000313" key="3">
    <source>
        <dbReference type="Proteomes" id="UP000236488"/>
    </source>
</evidence>
<feature type="transmembrane region" description="Helical" evidence="1">
    <location>
        <begin position="388"/>
        <end position="415"/>
    </location>
</feature>
<evidence type="ECO:0000313" key="2">
    <source>
        <dbReference type="EMBL" id="PNV65582.1"/>
    </source>
</evidence>
<reference evidence="2 3" key="1">
    <citation type="journal article" date="2018" name="Int. J. Syst. Evol. Microbiol.">
        <title>Rubneribacter badeniensis gen. nov., sp. nov. and Enteroscipio rubneri gen. nov., sp. nov., new members of the Eggerthellaceae isolated from human faeces.</title>
        <authorList>
            <person name="Danylec N."/>
            <person name="Gobl A."/>
            <person name="Stoll D.A."/>
            <person name="Hetzer B."/>
            <person name="Kulling S.E."/>
            <person name="Huch M."/>
        </authorList>
    </citation>
    <scope>NUCLEOTIDE SEQUENCE [LARGE SCALE GENOMIC DNA]</scope>
    <source>
        <strain evidence="2 3">ResAG-85</strain>
    </source>
</reference>
<feature type="transmembrane region" description="Helical" evidence="1">
    <location>
        <begin position="335"/>
        <end position="353"/>
    </location>
</feature>
<evidence type="ECO:0000256" key="1">
    <source>
        <dbReference type="SAM" id="Phobius"/>
    </source>
</evidence>
<dbReference type="PANTHER" id="PTHR37305:SF1">
    <property type="entry name" value="MEMBRANE PROTEIN"/>
    <property type="match status" value="1"/>
</dbReference>
<keyword evidence="1" id="KW-0812">Transmembrane</keyword>
<dbReference type="RefSeq" id="WP_103262835.1">
    <property type="nucleotide sequence ID" value="NZ_PPEL01000024.1"/>
</dbReference>
<keyword evidence="3" id="KW-1185">Reference proteome</keyword>
<protein>
    <submittedName>
        <fullName evidence="2">ABC transporter permease</fullName>
    </submittedName>
</protein>
<accession>A0A2K2U5S1</accession>
<dbReference type="PANTHER" id="PTHR37305">
    <property type="entry name" value="INTEGRAL MEMBRANE PROTEIN-RELATED"/>
    <property type="match status" value="1"/>
</dbReference>
<dbReference type="Pfam" id="PF12679">
    <property type="entry name" value="ABC2_membrane_2"/>
    <property type="match status" value="1"/>
</dbReference>
<dbReference type="GO" id="GO:0005886">
    <property type="term" value="C:plasma membrane"/>
    <property type="evidence" value="ECO:0007669"/>
    <property type="project" value="UniProtKB-SubCell"/>
</dbReference>
<dbReference type="AlphaFoldDB" id="A0A2K2U5S1"/>
<keyword evidence="1" id="KW-0472">Membrane</keyword>